<evidence type="ECO:0000313" key="3">
    <source>
        <dbReference type="Proteomes" id="UP000193010"/>
    </source>
</evidence>
<dbReference type="SUPFAM" id="SSF55785">
    <property type="entry name" value="PYP-like sensor domain (PAS domain)"/>
    <property type="match status" value="1"/>
</dbReference>
<gene>
    <name evidence="2" type="ORF">AWC05_08705</name>
</gene>
<keyword evidence="2" id="KW-0808">Transferase</keyword>
<dbReference type="Gene3D" id="3.30.450.20">
    <property type="entry name" value="PAS domain"/>
    <property type="match status" value="1"/>
</dbReference>
<dbReference type="InterPro" id="IPR000014">
    <property type="entry name" value="PAS"/>
</dbReference>
<dbReference type="STRING" id="292462.AWC05_08705"/>
<dbReference type="EMBL" id="LQOV01000003">
    <property type="protein sequence ID" value="ORV57345.1"/>
    <property type="molecule type" value="Genomic_DNA"/>
</dbReference>
<dbReference type="NCBIfam" id="TIGR00229">
    <property type="entry name" value="sensory_box"/>
    <property type="match status" value="1"/>
</dbReference>
<dbReference type="InterPro" id="IPR013767">
    <property type="entry name" value="PAS_fold"/>
</dbReference>
<feature type="domain" description="PAS" evidence="1">
    <location>
        <begin position="26"/>
        <end position="62"/>
    </location>
</feature>
<dbReference type="AlphaFoldDB" id="A0A1X1UKH7"/>
<dbReference type="InterPro" id="IPR035965">
    <property type="entry name" value="PAS-like_dom_sf"/>
</dbReference>
<organism evidence="2 3">
    <name type="scientific">Mycobacterium florentinum</name>
    <dbReference type="NCBI Taxonomy" id="292462"/>
    <lineage>
        <taxon>Bacteria</taxon>
        <taxon>Bacillati</taxon>
        <taxon>Actinomycetota</taxon>
        <taxon>Actinomycetes</taxon>
        <taxon>Mycobacteriales</taxon>
        <taxon>Mycobacteriaceae</taxon>
        <taxon>Mycobacterium</taxon>
        <taxon>Mycobacterium simiae complex</taxon>
    </lineage>
</organism>
<dbReference type="CDD" id="cd00130">
    <property type="entry name" value="PAS"/>
    <property type="match status" value="1"/>
</dbReference>
<evidence type="ECO:0000313" key="2">
    <source>
        <dbReference type="EMBL" id="ORV57345.1"/>
    </source>
</evidence>
<accession>A0A1X1UKH7</accession>
<name>A0A1X1UKH7_MYCFL</name>
<sequence length="135" mass="15075">MERRQNRHQNNQSPMTTLKQLPALVVLERIPVPVLAVGDDGAILFTNTAFAEMVGYEPEEVLALRFEAVFHQAPDSESSLLSLVHALANMVVELAHKDGSVVRALMSKSVGMRADDRFALATFQDLTEQLWDDER</sequence>
<protein>
    <submittedName>
        <fullName evidence="2">Histidine kinase</fullName>
    </submittedName>
</protein>
<keyword evidence="3" id="KW-1185">Reference proteome</keyword>
<evidence type="ECO:0000259" key="1">
    <source>
        <dbReference type="PROSITE" id="PS50112"/>
    </source>
</evidence>
<dbReference type="Pfam" id="PF00989">
    <property type="entry name" value="PAS"/>
    <property type="match status" value="1"/>
</dbReference>
<dbReference type="SMART" id="SM00091">
    <property type="entry name" value="PAS"/>
    <property type="match status" value="1"/>
</dbReference>
<comment type="caution">
    <text evidence="2">The sequence shown here is derived from an EMBL/GenBank/DDBJ whole genome shotgun (WGS) entry which is preliminary data.</text>
</comment>
<dbReference type="Proteomes" id="UP000193010">
    <property type="component" value="Unassembled WGS sequence"/>
</dbReference>
<keyword evidence="2" id="KW-0418">Kinase</keyword>
<reference evidence="2 3" key="1">
    <citation type="submission" date="2016-01" db="EMBL/GenBank/DDBJ databases">
        <title>The new phylogeny of the genus Mycobacterium.</title>
        <authorList>
            <person name="Tarcisio F."/>
            <person name="Conor M."/>
            <person name="Antonella G."/>
            <person name="Elisabetta G."/>
            <person name="Giulia F.S."/>
            <person name="Sara T."/>
            <person name="Anna F."/>
            <person name="Clotilde B."/>
            <person name="Roberto B."/>
            <person name="Veronica D.S."/>
            <person name="Fabio R."/>
            <person name="Monica P."/>
            <person name="Olivier J."/>
            <person name="Enrico T."/>
            <person name="Nicola S."/>
        </authorList>
    </citation>
    <scope>NUCLEOTIDE SEQUENCE [LARGE SCALE GENOMIC DNA]</scope>
    <source>
        <strain evidence="2 3">DSM 44852</strain>
    </source>
</reference>
<dbReference type="PROSITE" id="PS50112">
    <property type="entry name" value="PAS"/>
    <property type="match status" value="1"/>
</dbReference>
<proteinExistence type="predicted"/>
<dbReference type="GO" id="GO:0016301">
    <property type="term" value="F:kinase activity"/>
    <property type="evidence" value="ECO:0007669"/>
    <property type="project" value="UniProtKB-KW"/>
</dbReference>